<proteinExistence type="predicted"/>
<feature type="transmembrane region" description="Helical" evidence="1">
    <location>
        <begin position="80"/>
        <end position="100"/>
    </location>
</feature>
<dbReference type="EMBL" id="BQXO01000002">
    <property type="protein sequence ID" value="GKT05546.1"/>
    <property type="molecule type" value="Genomic_DNA"/>
</dbReference>
<organism evidence="2 3">
    <name type="scientific">Furfurilactobacillus curtus</name>
    <dbReference type="NCBI Taxonomy" id="1746200"/>
    <lineage>
        <taxon>Bacteria</taxon>
        <taxon>Bacillati</taxon>
        <taxon>Bacillota</taxon>
        <taxon>Bacilli</taxon>
        <taxon>Lactobacillales</taxon>
        <taxon>Lactobacillaceae</taxon>
        <taxon>Furfurilactobacillus</taxon>
    </lineage>
</organism>
<evidence type="ECO:0000313" key="2">
    <source>
        <dbReference type="EMBL" id="GKT05546.1"/>
    </source>
</evidence>
<comment type="caution">
    <text evidence="2">The sequence shown here is derived from an EMBL/GenBank/DDBJ whole genome shotgun (WGS) entry which is preliminary data.</text>
</comment>
<keyword evidence="1" id="KW-1133">Transmembrane helix</keyword>
<feature type="transmembrane region" description="Helical" evidence="1">
    <location>
        <begin position="112"/>
        <end position="128"/>
    </location>
</feature>
<keyword evidence="3" id="KW-1185">Reference proteome</keyword>
<keyword evidence="1" id="KW-0472">Membrane</keyword>
<accession>A0ABQ5JQZ0</accession>
<sequence length="174" mass="19428">MAKYKSKPNKHKTNMSAAIEAGLIAGVISGMVKIGWEALLPPRTPERDNPNPPQHLLEQLRLPPRLLNASYTYSKQQMPIAGFLMHFGFSTTFAVAYALAGQRLPKVKAGHGVIFGLGVWAAYHLYLLPKMHTIPAAKDQPLAEHLSESFGHAVWMWTNDVFISQLYQTLNHKQ</sequence>
<dbReference type="Proteomes" id="UP001628078">
    <property type="component" value="Unassembled WGS sequence"/>
</dbReference>
<evidence type="ECO:0000313" key="3">
    <source>
        <dbReference type="Proteomes" id="UP001628078"/>
    </source>
</evidence>
<protein>
    <submittedName>
        <fullName evidence="2">Membrane protein</fullName>
    </submittedName>
</protein>
<gene>
    <name evidence="2" type="ORF">JCM31185_08350</name>
</gene>
<dbReference type="InterPro" id="IPR009898">
    <property type="entry name" value="DUF1440"/>
</dbReference>
<name>A0ABQ5JQZ0_9LACO</name>
<evidence type="ECO:0000256" key="1">
    <source>
        <dbReference type="SAM" id="Phobius"/>
    </source>
</evidence>
<dbReference type="Pfam" id="PF07274">
    <property type="entry name" value="DUF1440"/>
    <property type="match status" value="1"/>
</dbReference>
<dbReference type="RefSeq" id="WP_407882877.1">
    <property type="nucleotide sequence ID" value="NZ_BQXO01000002.1"/>
</dbReference>
<keyword evidence="1" id="KW-0812">Transmembrane</keyword>
<reference evidence="2 3" key="1">
    <citation type="submission" date="2022-03" db="EMBL/GenBank/DDBJ databases">
        <title>Draft genome sequence of Furfurilactobacillus curtus JCM 31185.</title>
        <authorList>
            <person name="Suzuki S."/>
            <person name="Endo A."/>
            <person name="Kajikawa A."/>
        </authorList>
    </citation>
    <scope>NUCLEOTIDE SEQUENCE [LARGE SCALE GENOMIC DNA]</scope>
    <source>
        <strain evidence="2 3">JCM 31185</strain>
    </source>
</reference>